<gene>
    <name evidence="1" type="primary">ORF167051</name>
</gene>
<name>A0A0B7B8Y0_9EUPU</name>
<evidence type="ECO:0000313" key="1">
    <source>
        <dbReference type="EMBL" id="CEK88791.1"/>
    </source>
</evidence>
<organism evidence="1">
    <name type="scientific">Arion vulgaris</name>
    <dbReference type="NCBI Taxonomy" id="1028688"/>
    <lineage>
        <taxon>Eukaryota</taxon>
        <taxon>Metazoa</taxon>
        <taxon>Spiralia</taxon>
        <taxon>Lophotrochozoa</taxon>
        <taxon>Mollusca</taxon>
        <taxon>Gastropoda</taxon>
        <taxon>Heterobranchia</taxon>
        <taxon>Euthyneura</taxon>
        <taxon>Panpulmonata</taxon>
        <taxon>Eupulmonata</taxon>
        <taxon>Stylommatophora</taxon>
        <taxon>Helicina</taxon>
        <taxon>Arionoidea</taxon>
        <taxon>Arionidae</taxon>
        <taxon>Arion</taxon>
    </lineage>
</organism>
<protein>
    <submittedName>
        <fullName evidence="1">Uncharacterized protein</fullName>
    </submittedName>
</protein>
<reference evidence="1" key="1">
    <citation type="submission" date="2014-12" db="EMBL/GenBank/DDBJ databases">
        <title>Insight into the proteome of Arion vulgaris.</title>
        <authorList>
            <person name="Aradska J."/>
            <person name="Bulat T."/>
            <person name="Smidak R."/>
            <person name="Sarate P."/>
            <person name="Gangsoo J."/>
            <person name="Sialana F."/>
            <person name="Bilban M."/>
            <person name="Lubec G."/>
        </authorList>
    </citation>
    <scope>NUCLEOTIDE SEQUENCE</scope>
    <source>
        <tissue evidence="1">Skin</tissue>
    </source>
</reference>
<dbReference type="EMBL" id="HACG01041926">
    <property type="protein sequence ID" value="CEK88791.1"/>
    <property type="molecule type" value="Transcribed_RNA"/>
</dbReference>
<proteinExistence type="predicted"/>
<dbReference type="AlphaFoldDB" id="A0A0B7B8Y0"/>
<sequence length="53" mass="6084">MELMCNIVHPLYGLFMNAKDVQVSFDTEWSLVSTKMKTACSRVLQTKFTALKK</sequence>
<accession>A0A0B7B8Y0</accession>